<evidence type="ECO:0000313" key="2">
    <source>
        <dbReference type="Proteomes" id="UP000192328"/>
    </source>
</evidence>
<accession>A0AC61PR02</accession>
<dbReference type="Proteomes" id="UP000192328">
    <property type="component" value="Unassembled WGS sequence"/>
</dbReference>
<reference evidence="1" key="1">
    <citation type="submission" date="2017-04" db="EMBL/GenBank/DDBJ databases">
        <authorList>
            <person name="Varghese N."/>
            <person name="Submissions S."/>
        </authorList>
    </citation>
    <scope>NUCLEOTIDE SEQUENCE</scope>
    <source>
        <strain evidence="1">WTE2008</strain>
    </source>
</reference>
<name>A0AC61PR02_9FIRM</name>
<protein>
    <submittedName>
        <fullName evidence="1">DNA helicase/exodeoxyribonuclease V, subunit A</fullName>
    </submittedName>
</protein>
<gene>
    <name evidence="1" type="ORF">SAMN06297397_0152</name>
</gene>
<keyword evidence="2" id="KW-1185">Reference proteome</keyword>
<comment type="caution">
    <text evidence="1">The sequence shown here is derived from an EMBL/GenBank/DDBJ whole genome shotgun (WGS) entry which is preliminary data.</text>
</comment>
<organism evidence="1 2">
    <name type="scientific">Aristaeella lactis</name>
    <dbReference type="NCBI Taxonomy" id="3046383"/>
    <lineage>
        <taxon>Bacteria</taxon>
        <taxon>Bacillati</taxon>
        <taxon>Bacillota</taxon>
        <taxon>Clostridia</taxon>
        <taxon>Eubacteriales</taxon>
        <taxon>Aristaeellaceae</taxon>
        <taxon>Aristaeella</taxon>
    </lineage>
</organism>
<evidence type="ECO:0000313" key="1">
    <source>
        <dbReference type="EMBL" id="SMC94494.1"/>
    </source>
</evidence>
<sequence>MPQWTKDQQRVIGSSSGRLICSAAAGSGKTTVMIERIVRLIREGADPFSFLVITFTNAAAAEMKEKIRKRLLSERKDPVIAAAAEKAGVMEICTIHAFCQHLIRQEFQLAGVDPVFGICTGAQREQLFADAFRQACNTLRENEDPDYLSFIRQYEPAAAQEIVTAVWQFIMSLPDPFGWLREKTEDVPVEINKDHPWFRTVSRMVDEKILSLRVILRQQADMFDDYEKQEAYRPVFKEDQAIVDAICRWRDGEEVSSEDLKKDFIRVPPLKNLNDHEIAWKERYQELRKELKDTCASLKSWIFPEQDRMKKEFSGIRDTLRGLAKITEETHIAYEKNKARICCLDFSDLEHKALGILKDEAGRAAVRNRWQRIFVDECQDISSVQDALIQALAGEDSSLFMVGDVKQSIYRFRLANPKLFLSRITDRGPDADECIFLQENYRSRPEILETANTIFRDVMRKEAADLEYAPEDELKTGRTDCTGYEPVMVDLLEPGEDQTKLEAVANHTANEILEMVADKKCRFRDIVILMPEVSTDGPKLTEMLKSKGIPVFFDGKGSFFEQQEVEVFRNLLMLLDNPHQDLPLLTVLVNPPFDFSEEELSAVRLMKTGRDIPFWQAFEAAAEQDSLIGNKVRKVIKRLEEWRFQSRRIQLPVFLWYLVEDSDLCAIFGATDHGLSAQKNLRSFCLQAEKAAERNVCTLREFLGFLSEQAAGGELQAASALGNEDDLVRIMTMHKSKGLQFPVVFCLGLEKGLKGKPGSIVQLDEELGVCLRYKVPECRLSRKTAADEIFEWKKNHDVKAEKICLLYVAVTRAQEKLFLVGAVQDRSLWHMPSGDHRTLAAADYLDLIMPALYDEDKKSTTFTQGSKPWKIRILDSIQQENVESPKVFHNLQPWVETLLSAPPVDEMWKTVPDRNEVSRAENQLKKYSVTSVLRKARNRIFMEDTEQTPEEKRIPEYVEKFLNRYRSGIRPDLSGITAEADGAARGTVVHRFLCLADLDAVRREGGSDPEQLKALIDHLAKEQVFTPEEAEWIRPEAISRFYTSDIGQRMLASPEIHREWDFNLYVQDRGMIVQGMIDCAFREGEGWILLDYKTDRIRDEKAFMEEYRPQLEWYALALKQLTGRPVLESWLYALSVDKAYMLSKA</sequence>
<keyword evidence="1" id="KW-0067">ATP-binding</keyword>
<keyword evidence="1" id="KW-0547">Nucleotide-binding</keyword>
<keyword evidence="1" id="KW-0347">Helicase</keyword>
<proteinExistence type="predicted"/>
<dbReference type="EMBL" id="FWXZ01000012">
    <property type="protein sequence ID" value="SMC94494.1"/>
    <property type="molecule type" value="Genomic_DNA"/>
</dbReference>
<keyword evidence="1" id="KW-0378">Hydrolase</keyword>